<dbReference type="OMA" id="TELAWIP"/>
<dbReference type="EMBL" id="KI912111">
    <property type="protein sequence ID" value="ETS83023.1"/>
    <property type="molecule type" value="Genomic_DNA"/>
</dbReference>
<dbReference type="Proteomes" id="UP000030651">
    <property type="component" value="Unassembled WGS sequence"/>
</dbReference>
<protein>
    <submittedName>
        <fullName evidence="1">Uncharacterized protein</fullName>
    </submittedName>
</protein>
<keyword evidence="2" id="KW-1185">Reference proteome</keyword>
<dbReference type="KEGG" id="pfy:PFICI_04899"/>
<accession>W3XA91</accession>
<dbReference type="PANTHER" id="PTHR42052">
    <property type="entry name" value="ABM DOMAIN-CONTAINING PROTEIN"/>
    <property type="match status" value="1"/>
</dbReference>
<dbReference type="OrthoDB" id="3542212at2759"/>
<proteinExistence type="predicted"/>
<evidence type="ECO:0000313" key="2">
    <source>
        <dbReference type="Proteomes" id="UP000030651"/>
    </source>
</evidence>
<dbReference type="GeneID" id="19269912"/>
<dbReference type="RefSeq" id="XP_007831671.1">
    <property type="nucleotide sequence ID" value="XM_007833480.1"/>
</dbReference>
<organism evidence="1 2">
    <name type="scientific">Pestalotiopsis fici (strain W106-1 / CGMCC3.15140)</name>
    <dbReference type="NCBI Taxonomy" id="1229662"/>
    <lineage>
        <taxon>Eukaryota</taxon>
        <taxon>Fungi</taxon>
        <taxon>Dikarya</taxon>
        <taxon>Ascomycota</taxon>
        <taxon>Pezizomycotina</taxon>
        <taxon>Sordariomycetes</taxon>
        <taxon>Xylariomycetidae</taxon>
        <taxon>Amphisphaeriales</taxon>
        <taxon>Sporocadaceae</taxon>
        <taxon>Pestalotiopsis</taxon>
    </lineage>
</organism>
<dbReference type="HOGENOM" id="CLU_062848_0_0_1"/>
<dbReference type="AlphaFoldDB" id="W3XA91"/>
<dbReference type="InParanoid" id="W3XA91"/>
<name>W3XA91_PESFW</name>
<reference evidence="2" key="1">
    <citation type="journal article" date="2015" name="BMC Genomics">
        <title>Genomic and transcriptomic analysis of the endophytic fungus Pestalotiopsis fici reveals its lifestyle and high potential for synthesis of natural products.</title>
        <authorList>
            <person name="Wang X."/>
            <person name="Zhang X."/>
            <person name="Liu L."/>
            <person name="Xiang M."/>
            <person name="Wang W."/>
            <person name="Sun X."/>
            <person name="Che Y."/>
            <person name="Guo L."/>
            <person name="Liu G."/>
            <person name="Guo L."/>
            <person name="Wang C."/>
            <person name="Yin W.B."/>
            <person name="Stadler M."/>
            <person name="Zhang X."/>
            <person name="Liu X."/>
        </authorList>
    </citation>
    <scope>NUCLEOTIDE SEQUENCE [LARGE SCALE GENOMIC DNA]</scope>
    <source>
        <strain evidence="2">W106-1 / CGMCC3.15140</strain>
    </source>
</reference>
<dbReference type="PANTHER" id="PTHR42052:SF1">
    <property type="entry name" value="ABM DOMAIN-CONTAINING PROTEIN"/>
    <property type="match status" value="1"/>
</dbReference>
<sequence>MTVTELAHFHSKSGDLTPALRDLIRWAVDAQDKWCAENLSSTTQYMSDGNEARGVGFDHVHIDFQQIEDPAVVLLTAHWESVPQHVEWMGSDINKQAIPPLSEQVDMSKLLIFHVDDVDAISPEILRAPVVSVSRYLVPKNRKQTVGQSMKEIYSRDNARPISKSGWRIEKDEAMERDGVEEHVIVSGAESIQNLKEIEATLFKAVFSGCGQEIRHYKRIF</sequence>
<evidence type="ECO:0000313" key="1">
    <source>
        <dbReference type="EMBL" id="ETS83023.1"/>
    </source>
</evidence>
<gene>
    <name evidence="1" type="ORF">PFICI_04899</name>
</gene>